<accession>A0A5B7FKA0</accession>
<protein>
    <submittedName>
        <fullName evidence="1">Uncharacterized protein</fullName>
    </submittedName>
</protein>
<proteinExistence type="predicted"/>
<name>A0A5B7FKA0_PORTR</name>
<organism evidence="1 2">
    <name type="scientific">Portunus trituberculatus</name>
    <name type="common">Swimming crab</name>
    <name type="synonym">Neptunus trituberculatus</name>
    <dbReference type="NCBI Taxonomy" id="210409"/>
    <lineage>
        <taxon>Eukaryota</taxon>
        <taxon>Metazoa</taxon>
        <taxon>Ecdysozoa</taxon>
        <taxon>Arthropoda</taxon>
        <taxon>Crustacea</taxon>
        <taxon>Multicrustacea</taxon>
        <taxon>Malacostraca</taxon>
        <taxon>Eumalacostraca</taxon>
        <taxon>Eucarida</taxon>
        <taxon>Decapoda</taxon>
        <taxon>Pleocyemata</taxon>
        <taxon>Brachyura</taxon>
        <taxon>Eubrachyura</taxon>
        <taxon>Portunoidea</taxon>
        <taxon>Portunidae</taxon>
        <taxon>Portuninae</taxon>
        <taxon>Portunus</taxon>
    </lineage>
</organism>
<gene>
    <name evidence="1" type="ORF">E2C01_039251</name>
</gene>
<evidence type="ECO:0000313" key="2">
    <source>
        <dbReference type="Proteomes" id="UP000324222"/>
    </source>
</evidence>
<keyword evidence="2" id="KW-1185">Reference proteome</keyword>
<comment type="caution">
    <text evidence="1">The sequence shown here is derived from an EMBL/GenBank/DDBJ whole genome shotgun (WGS) entry which is preliminary data.</text>
</comment>
<reference evidence="1 2" key="1">
    <citation type="submission" date="2019-05" db="EMBL/GenBank/DDBJ databases">
        <title>Another draft genome of Portunus trituberculatus and its Hox gene families provides insights of decapod evolution.</title>
        <authorList>
            <person name="Jeong J.-H."/>
            <person name="Song I."/>
            <person name="Kim S."/>
            <person name="Choi T."/>
            <person name="Kim D."/>
            <person name="Ryu S."/>
            <person name="Kim W."/>
        </authorList>
    </citation>
    <scope>NUCLEOTIDE SEQUENCE [LARGE SCALE GENOMIC DNA]</scope>
    <source>
        <tissue evidence="1">Muscle</tissue>
    </source>
</reference>
<dbReference type="AlphaFoldDB" id="A0A5B7FKA0"/>
<sequence length="110" mass="12182">MAMMSSCTFHGWKLLRSLLSFLDHGPERLSAVPARSSVGDQHGGLMKTEMDGGGLPRHHGADGLSKPDWHLVKERIFIYTLYGSHYSKPPHLGNLSLAKFTFGFRVATDD</sequence>
<evidence type="ECO:0000313" key="1">
    <source>
        <dbReference type="EMBL" id="MPC45549.1"/>
    </source>
</evidence>
<dbReference type="Proteomes" id="UP000324222">
    <property type="component" value="Unassembled WGS sequence"/>
</dbReference>
<dbReference type="EMBL" id="VSRR010006780">
    <property type="protein sequence ID" value="MPC45549.1"/>
    <property type="molecule type" value="Genomic_DNA"/>
</dbReference>